<protein>
    <submittedName>
        <fullName evidence="1">Uncharacterized protein</fullName>
    </submittedName>
</protein>
<keyword evidence="2" id="KW-1185">Reference proteome</keyword>
<evidence type="ECO:0000313" key="1">
    <source>
        <dbReference type="EMBL" id="KAF4391941.1"/>
    </source>
</evidence>
<organism evidence="1 2">
    <name type="scientific">Cannabis sativa</name>
    <name type="common">Hemp</name>
    <name type="synonym">Marijuana</name>
    <dbReference type="NCBI Taxonomy" id="3483"/>
    <lineage>
        <taxon>Eukaryota</taxon>
        <taxon>Viridiplantae</taxon>
        <taxon>Streptophyta</taxon>
        <taxon>Embryophyta</taxon>
        <taxon>Tracheophyta</taxon>
        <taxon>Spermatophyta</taxon>
        <taxon>Magnoliopsida</taxon>
        <taxon>eudicotyledons</taxon>
        <taxon>Gunneridae</taxon>
        <taxon>Pentapetalae</taxon>
        <taxon>rosids</taxon>
        <taxon>fabids</taxon>
        <taxon>Rosales</taxon>
        <taxon>Cannabaceae</taxon>
        <taxon>Cannabis</taxon>
    </lineage>
</organism>
<reference evidence="1 2" key="1">
    <citation type="journal article" date="2020" name="bioRxiv">
        <title>Sequence and annotation of 42 cannabis genomes reveals extensive copy number variation in cannabinoid synthesis and pathogen resistance genes.</title>
        <authorList>
            <person name="Mckernan K.J."/>
            <person name="Helbert Y."/>
            <person name="Kane L.T."/>
            <person name="Ebling H."/>
            <person name="Zhang L."/>
            <person name="Liu B."/>
            <person name="Eaton Z."/>
            <person name="Mclaughlin S."/>
            <person name="Kingan S."/>
            <person name="Baybayan P."/>
            <person name="Concepcion G."/>
            <person name="Jordan M."/>
            <person name="Riva A."/>
            <person name="Barbazuk W."/>
            <person name="Harkins T."/>
        </authorList>
    </citation>
    <scope>NUCLEOTIDE SEQUENCE [LARGE SCALE GENOMIC DNA]</scope>
    <source>
        <strain evidence="2">cv. Jamaican Lion 4</strain>
        <tissue evidence="1">Leaf</tissue>
    </source>
</reference>
<name>A0A7J6HAH0_CANSA</name>
<evidence type="ECO:0000313" key="2">
    <source>
        <dbReference type="Proteomes" id="UP000583929"/>
    </source>
</evidence>
<sequence length="155" mass="17275">MEVGRRFFCVNVRTEEVVEKRAELLIDFLFYRTAMLTLTTTKLVSAAEAEAEELNYGKRSTAVEVEVVAEAGKAAVLLCDETVAVQLEKTEWQNLSSDSAEFSPVTAKVWEEERHHFRLASPPSLSAQLIDTFFSISDDSLVLQAEAAEEEEPAT</sequence>
<dbReference type="AlphaFoldDB" id="A0A7J6HAH0"/>
<dbReference type="EMBL" id="JAATIQ010000055">
    <property type="protein sequence ID" value="KAF4391941.1"/>
    <property type="molecule type" value="Genomic_DNA"/>
</dbReference>
<gene>
    <name evidence="1" type="ORF">G4B88_007516</name>
</gene>
<accession>A0A7J6HAH0</accession>
<proteinExistence type="predicted"/>
<dbReference type="Proteomes" id="UP000583929">
    <property type="component" value="Unassembled WGS sequence"/>
</dbReference>
<comment type="caution">
    <text evidence="1">The sequence shown here is derived from an EMBL/GenBank/DDBJ whole genome shotgun (WGS) entry which is preliminary data.</text>
</comment>